<evidence type="ECO:0000313" key="5">
    <source>
        <dbReference type="Proteomes" id="UP000004259"/>
    </source>
</evidence>
<evidence type="ECO:0000313" key="4">
    <source>
        <dbReference type="EMBL" id="EGC03923.1"/>
    </source>
</evidence>
<name>E9S9Z5_RUMAL</name>
<dbReference type="Pfam" id="PF21307">
    <property type="entry name" value="Glyco_hydro_95_C"/>
    <property type="match status" value="1"/>
</dbReference>
<dbReference type="GO" id="GO:0004560">
    <property type="term" value="F:alpha-L-fucosidase activity"/>
    <property type="evidence" value="ECO:0007669"/>
    <property type="project" value="InterPro"/>
</dbReference>
<protein>
    <submittedName>
        <fullName evidence="4">Uncharacterized protein</fullName>
    </submittedName>
</protein>
<comment type="caution">
    <text evidence="4">The sequence shown here is derived from an EMBL/GenBank/DDBJ whole genome shotgun (WGS) entry which is preliminary data.</text>
</comment>
<dbReference type="InterPro" id="IPR016518">
    <property type="entry name" value="Alpha-L-fucosidase"/>
</dbReference>
<dbReference type="InterPro" id="IPR012341">
    <property type="entry name" value="6hp_glycosidase-like_sf"/>
</dbReference>
<dbReference type="Pfam" id="PF14498">
    <property type="entry name" value="Glyco_hyd_65N_2"/>
    <property type="match status" value="1"/>
</dbReference>
<proteinExistence type="predicted"/>
<dbReference type="PIRSF" id="PIRSF007663">
    <property type="entry name" value="UCP007663"/>
    <property type="match status" value="1"/>
</dbReference>
<dbReference type="PANTHER" id="PTHR31084:SF18">
    <property type="entry name" value="GLYCOSYL HYDROLASE FAMILY 95 N-TERMINAL DOMAIN-CONTAINING PROTEIN"/>
    <property type="match status" value="1"/>
</dbReference>
<dbReference type="InterPro" id="IPR008928">
    <property type="entry name" value="6-hairpin_glycosidase_sf"/>
</dbReference>
<dbReference type="PANTHER" id="PTHR31084">
    <property type="entry name" value="ALPHA-L-FUCOSIDASE 2"/>
    <property type="match status" value="1"/>
</dbReference>
<reference evidence="4 5" key="1">
    <citation type="submission" date="2011-02" db="EMBL/GenBank/DDBJ databases">
        <authorList>
            <person name="Nelson K.E."/>
            <person name="Sutton G."/>
            <person name="Torralba M."/>
            <person name="Durkin S."/>
            <person name="Harkins D."/>
            <person name="Montgomery R."/>
            <person name="Ziemer C."/>
            <person name="Klaassens E."/>
            <person name="Ocuiv P."/>
            <person name="Morrison M."/>
        </authorList>
    </citation>
    <scope>NUCLEOTIDE SEQUENCE [LARGE SCALE GENOMIC DNA]</scope>
    <source>
        <strain evidence="4 5">8</strain>
    </source>
</reference>
<dbReference type="Gene3D" id="1.50.10.10">
    <property type="match status" value="1"/>
</dbReference>
<dbReference type="InterPro" id="IPR054363">
    <property type="entry name" value="GH95_cat"/>
</dbReference>
<feature type="domain" description="Glycosyl hydrolase family 95 catalytic" evidence="3">
    <location>
        <begin position="264"/>
        <end position="666"/>
    </location>
</feature>
<evidence type="ECO:0000259" key="3">
    <source>
        <dbReference type="Pfam" id="PF22124"/>
    </source>
</evidence>
<dbReference type="Proteomes" id="UP000004259">
    <property type="component" value="Unassembled WGS sequence"/>
</dbReference>
<organism evidence="4 5">
    <name type="scientific">Ruminococcus albus 8</name>
    <dbReference type="NCBI Taxonomy" id="246199"/>
    <lineage>
        <taxon>Bacteria</taxon>
        <taxon>Bacillati</taxon>
        <taxon>Bacillota</taxon>
        <taxon>Clostridia</taxon>
        <taxon>Eubacteriales</taxon>
        <taxon>Oscillospiraceae</taxon>
        <taxon>Ruminococcus</taxon>
    </lineage>
</organism>
<evidence type="ECO:0000259" key="1">
    <source>
        <dbReference type="Pfam" id="PF14498"/>
    </source>
</evidence>
<dbReference type="eggNOG" id="COG1554">
    <property type="taxonomic scope" value="Bacteria"/>
</dbReference>
<dbReference type="STRING" id="246199.CUS_6446"/>
<dbReference type="EMBL" id="ADKM02000050">
    <property type="protein sequence ID" value="EGC03923.1"/>
    <property type="molecule type" value="Genomic_DNA"/>
</dbReference>
<evidence type="ECO:0000259" key="2">
    <source>
        <dbReference type="Pfam" id="PF21307"/>
    </source>
</evidence>
<gene>
    <name evidence="4" type="ORF">CUS_6446</name>
</gene>
<dbReference type="InterPro" id="IPR049053">
    <property type="entry name" value="AFCA-like_C"/>
</dbReference>
<feature type="domain" description="Glycosyl hydrolase family 95 N-terminal" evidence="1">
    <location>
        <begin position="11"/>
        <end position="244"/>
    </location>
</feature>
<sequence length="761" mass="85094">MAVLMMRNRKIWFKAPAEDWNVALPVGNGRIGGMCFGQPLYEKIQLNEDSIFSGGQRKRNNPSARENLEKVRQLLKEEKIAEAEKIVLEAFCGTPVNQRHYMPLGDLVIQHHLESECEYKCRSLDLENAVCTAEYSIKGVNYVRRVICSEPAQVMAINITADKSASISLKLTLDGRDDYFDDNSPMNDTDILYYGGCGGEDGINFAAYLRVIGVGGSVHRWGSSIVTEDCDSVTILIGVQTSYRVSDYKKSAELDVITAAEKDFEELLKEHIEDYRSYFDRTEIVFDEGGNDSLPTDERLKLVKEGGVDNGLVSLYFDFGRYLMISGSREGTLPLNLQGIWNKDMWPAWGCRFTVNINTEMNYWLAEVADMGDLHMPLFDHIERMRPNGRATAREMYGCGGFVCHHNTDIWGDTAPQDLWMPGTQWVTGAAWLCTHIWEHWLYSRDREFLAEKYDTLKEASLFFVDFLIDNGKGQLVTCPSVSPENTYITASGAKGSVCMGPSMDSQIIYELFTAVIEAGEVLGIDADYREKLKGMREKLPKPQIGKYGQIMEWAEDYDEAEPGHRHISQLFALYPADIISYRKTPELAAAARATIERRLAHGGGHTGWSRAWIINHWARLHDGVKVKENIAALLENSTSDNLFDMHPPFQIDGNFGAAAGIAESLLQSECGEIELLPAASPDWKNGHFRGLRARGGFAVDCDWADGKPVKCVIKSLKGEKCRLVIPDGCEIKNASAEYVTSGDCIELNMNAGESAEIVFA</sequence>
<accession>E9S9Z5</accession>
<keyword evidence="5" id="KW-1185">Reference proteome</keyword>
<dbReference type="GO" id="GO:0005975">
    <property type="term" value="P:carbohydrate metabolic process"/>
    <property type="evidence" value="ECO:0007669"/>
    <property type="project" value="InterPro"/>
</dbReference>
<dbReference type="AlphaFoldDB" id="E9S9Z5"/>
<dbReference type="InterPro" id="IPR027414">
    <property type="entry name" value="GH95_N_dom"/>
</dbReference>
<dbReference type="SUPFAM" id="SSF48208">
    <property type="entry name" value="Six-hairpin glycosidases"/>
    <property type="match status" value="1"/>
</dbReference>
<dbReference type="Pfam" id="PF22124">
    <property type="entry name" value="Glyco_hydro_95_cat"/>
    <property type="match status" value="1"/>
</dbReference>
<feature type="domain" description="Alpha fucosidase A-like C-terminal" evidence="2">
    <location>
        <begin position="668"/>
        <end position="755"/>
    </location>
</feature>